<dbReference type="Proteomes" id="UP001374535">
    <property type="component" value="Chromosome 6"/>
</dbReference>
<feature type="compositionally biased region" description="Basic residues" evidence="1">
    <location>
        <begin position="153"/>
        <end position="168"/>
    </location>
</feature>
<reference evidence="2 3" key="1">
    <citation type="journal article" date="2023" name="Life. Sci Alliance">
        <title>Evolutionary insights into 3D genome organization and epigenetic landscape of Vigna mungo.</title>
        <authorList>
            <person name="Junaid A."/>
            <person name="Singh B."/>
            <person name="Bhatia S."/>
        </authorList>
    </citation>
    <scope>NUCLEOTIDE SEQUENCE [LARGE SCALE GENOMIC DNA]</scope>
    <source>
        <strain evidence="2">Urdbean</strain>
    </source>
</reference>
<proteinExistence type="predicted"/>
<feature type="compositionally biased region" description="Polar residues" evidence="1">
    <location>
        <begin position="124"/>
        <end position="138"/>
    </location>
</feature>
<gene>
    <name evidence="2" type="ORF">V8G54_019308</name>
</gene>
<evidence type="ECO:0000313" key="2">
    <source>
        <dbReference type="EMBL" id="WVZ05962.1"/>
    </source>
</evidence>
<organism evidence="2 3">
    <name type="scientific">Vigna mungo</name>
    <name type="common">Black gram</name>
    <name type="synonym">Phaseolus mungo</name>
    <dbReference type="NCBI Taxonomy" id="3915"/>
    <lineage>
        <taxon>Eukaryota</taxon>
        <taxon>Viridiplantae</taxon>
        <taxon>Streptophyta</taxon>
        <taxon>Embryophyta</taxon>
        <taxon>Tracheophyta</taxon>
        <taxon>Spermatophyta</taxon>
        <taxon>Magnoliopsida</taxon>
        <taxon>eudicotyledons</taxon>
        <taxon>Gunneridae</taxon>
        <taxon>Pentapetalae</taxon>
        <taxon>rosids</taxon>
        <taxon>fabids</taxon>
        <taxon>Fabales</taxon>
        <taxon>Fabaceae</taxon>
        <taxon>Papilionoideae</taxon>
        <taxon>50 kb inversion clade</taxon>
        <taxon>NPAAA clade</taxon>
        <taxon>indigoferoid/millettioid clade</taxon>
        <taxon>Phaseoleae</taxon>
        <taxon>Vigna</taxon>
    </lineage>
</organism>
<feature type="compositionally biased region" description="Basic and acidic residues" evidence="1">
    <location>
        <begin position="110"/>
        <end position="122"/>
    </location>
</feature>
<dbReference type="EMBL" id="CP144695">
    <property type="protein sequence ID" value="WVZ05962.1"/>
    <property type="molecule type" value="Genomic_DNA"/>
</dbReference>
<feature type="region of interest" description="Disordered" evidence="1">
    <location>
        <begin position="1"/>
        <end position="168"/>
    </location>
</feature>
<evidence type="ECO:0000256" key="1">
    <source>
        <dbReference type="SAM" id="MobiDB-lite"/>
    </source>
</evidence>
<name>A0AAQ3NB95_VIGMU</name>
<dbReference type="AlphaFoldDB" id="A0AAQ3NB95"/>
<protein>
    <submittedName>
        <fullName evidence="2">Uncharacterized protein</fullName>
    </submittedName>
</protein>
<keyword evidence="3" id="KW-1185">Reference proteome</keyword>
<evidence type="ECO:0000313" key="3">
    <source>
        <dbReference type="Proteomes" id="UP001374535"/>
    </source>
</evidence>
<sequence>MGCGMSTLDPEHEGFNRYENGDEGESLHGKSNDINKNKKSKDVGKEMKPMGVEESKDKDESNGESLKEKSDNKVEVKSKKNAEDEHEFRDDDFIGPGSPSFREYCNDYDCGDRSSMDSDSSRSIKNGSETLLNRNNKPMNEEIVDSNKEGLKKERRGRGFRNAIGKRKARGRRNLLNFACYSGNTEAQAHGSSDKNVAKTE</sequence>
<accession>A0AAQ3NB95</accession>
<feature type="compositionally biased region" description="Basic and acidic residues" evidence="1">
    <location>
        <begin position="9"/>
        <end position="92"/>
    </location>
</feature>